<reference evidence="1" key="1">
    <citation type="journal article" date="2015" name="Nature">
        <title>Complex archaea that bridge the gap between prokaryotes and eukaryotes.</title>
        <authorList>
            <person name="Spang A."/>
            <person name="Saw J.H."/>
            <person name="Jorgensen S.L."/>
            <person name="Zaremba-Niedzwiedzka K."/>
            <person name="Martijn J."/>
            <person name="Lind A.E."/>
            <person name="van Eijk R."/>
            <person name="Schleper C."/>
            <person name="Guy L."/>
            <person name="Ettema T.J."/>
        </authorList>
    </citation>
    <scope>NUCLEOTIDE SEQUENCE</scope>
</reference>
<dbReference type="EMBL" id="LAZR01041812">
    <property type="protein sequence ID" value="KKL11046.1"/>
    <property type="molecule type" value="Genomic_DNA"/>
</dbReference>
<organism evidence="1">
    <name type="scientific">marine sediment metagenome</name>
    <dbReference type="NCBI Taxonomy" id="412755"/>
    <lineage>
        <taxon>unclassified sequences</taxon>
        <taxon>metagenomes</taxon>
        <taxon>ecological metagenomes</taxon>
    </lineage>
</organism>
<dbReference type="AlphaFoldDB" id="A0A0F9CZI9"/>
<sequence>MNYRRYFVIESLISKSYWDDSSKEWRSIIYSRRYNTIQAAKYGVWKLPDSIQCGTIRIIEIFDVNKDER</sequence>
<name>A0A0F9CZI9_9ZZZZ</name>
<protein>
    <submittedName>
        <fullName evidence="1">Uncharacterized protein</fullName>
    </submittedName>
</protein>
<evidence type="ECO:0000313" key="1">
    <source>
        <dbReference type="EMBL" id="KKL11046.1"/>
    </source>
</evidence>
<accession>A0A0F9CZI9</accession>
<comment type="caution">
    <text evidence="1">The sequence shown here is derived from an EMBL/GenBank/DDBJ whole genome shotgun (WGS) entry which is preliminary data.</text>
</comment>
<gene>
    <name evidence="1" type="ORF">LCGC14_2549730</name>
</gene>
<proteinExistence type="predicted"/>